<dbReference type="Proteomes" id="UP000501451">
    <property type="component" value="Chromosome"/>
</dbReference>
<evidence type="ECO:0000313" key="2">
    <source>
        <dbReference type="Proteomes" id="UP000501451"/>
    </source>
</evidence>
<proteinExistence type="predicted"/>
<dbReference type="RefSeq" id="WP_166161618.1">
    <property type="nucleotide sequence ID" value="NZ_CP049740.1"/>
</dbReference>
<gene>
    <name evidence="1" type="ORF">G7057_04385</name>
</gene>
<dbReference type="AlphaFoldDB" id="A0A6G7K970"/>
<keyword evidence="2" id="KW-1185">Reference proteome</keyword>
<reference evidence="1 2" key="1">
    <citation type="journal article" date="2017" name="Int. J. Syst. Evol. Microbiol.">
        <title>Jeotgalibaca porci sp. nov. and Jeotgalibaca arthritidis sp. nov., isolated from pigs, and emended description of the genus Jeotgalibaca.</title>
        <authorList>
            <person name="Zamora L."/>
            <person name="Perez-Sancho M."/>
            <person name="Dominguez L."/>
            <person name="Fernandez-Garayzabal J.F."/>
            <person name="Vela A.I."/>
        </authorList>
    </citation>
    <scope>NUCLEOTIDE SEQUENCE [LARGE SCALE GENOMIC DNA]</scope>
    <source>
        <strain evidence="1 2">CECT 9157</strain>
    </source>
</reference>
<protein>
    <submittedName>
        <fullName evidence="1">Uncharacterized protein</fullName>
    </submittedName>
</protein>
<evidence type="ECO:0000313" key="1">
    <source>
        <dbReference type="EMBL" id="QII81787.1"/>
    </source>
</evidence>
<dbReference type="EMBL" id="CP049740">
    <property type="protein sequence ID" value="QII81787.1"/>
    <property type="molecule type" value="Genomic_DNA"/>
</dbReference>
<sequence length="148" mass="16829">MVVKKAEKMTNRVSKKIMMIALLCLFAVPTIGYLIVQSWESNLIVDLGNVENAAVSLNGDSLSENSIVTLHVGFNRFYDYGGYEVECSVDKRIARVELYKDFSFAHPSKDLFIEIPLTGLSNYDDINEIHLHHSKKKQSKTIYLKNEL</sequence>
<accession>A0A6G7K970</accession>
<dbReference type="KEGG" id="jar:G7057_04385"/>
<name>A0A6G7K970_9LACT</name>
<organism evidence="1 2">
    <name type="scientific">Jeotgalibaca arthritidis</name>
    <dbReference type="NCBI Taxonomy" id="1868794"/>
    <lineage>
        <taxon>Bacteria</taxon>
        <taxon>Bacillati</taxon>
        <taxon>Bacillota</taxon>
        <taxon>Bacilli</taxon>
        <taxon>Lactobacillales</taxon>
        <taxon>Carnobacteriaceae</taxon>
        <taxon>Jeotgalibaca</taxon>
    </lineage>
</organism>